<sequence length="242" mass="26766">MASTIVENFYSAGDYNKRSNACCDDGWEVEYGTGNLEGNFDVVFPLRNFFLLGRAALILQEAAVLHEKLYFCFEGDDAAFNMAPSEGTGSKLLILEAWWSMTSALPRCHAFPVSNTAALILQGAAVLHEKLCFCFEGDDAAFNTASSEGTGINCLFWRFIRRFYLQRKLITPSSNSQQFSPLRNFFLLGRAALILQGAAVLHEKLCSASKATTQLLISSEGRGCKLLILEVRFKVKGMFTHG</sequence>
<organism evidence="1 2">
    <name type="scientific">Caerostris extrusa</name>
    <name type="common">Bark spider</name>
    <name type="synonym">Caerostris bankana</name>
    <dbReference type="NCBI Taxonomy" id="172846"/>
    <lineage>
        <taxon>Eukaryota</taxon>
        <taxon>Metazoa</taxon>
        <taxon>Ecdysozoa</taxon>
        <taxon>Arthropoda</taxon>
        <taxon>Chelicerata</taxon>
        <taxon>Arachnida</taxon>
        <taxon>Araneae</taxon>
        <taxon>Araneomorphae</taxon>
        <taxon>Entelegynae</taxon>
        <taxon>Araneoidea</taxon>
        <taxon>Araneidae</taxon>
        <taxon>Caerostris</taxon>
    </lineage>
</organism>
<keyword evidence="2" id="KW-1185">Reference proteome</keyword>
<reference evidence="1 2" key="1">
    <citation type="submission" date="2021-06" db="EMBL/GenBank/DDBJ databases">
        <title>Caerostris extrusa draft genome.</title>
        <authorList>
            <person name="Kono N."/>
            <person name="Arakawa K."/>
        </authorList>
    </citation>
    <scope>NUCLEOTIDE SEQUENCE [LARGE SCALE GENOMIC DNA]</scope>
</reference>
<comment type="caution">
    <text evidence="1">The sequence shown here is derived from an EMBL/GenBank/DDBJ whole genome shotgun (WGS) entry which is preliminary data.</text>
</comment>
<gene>
    <name evidence="1" type="ORF">CEXT_768821</name>
</gene>
<evidence type="ECO:0000313" key="1">
    <source>
        <dbReference type="EMBL" id="GIY95039.1"/>
    </source>
</evidence>
<dbReference type="EMBL" id="BPLR01017864">
    <property type="protein sequence ID" value="GIY95039.1"/>
    <property type="molecule type" value="Genomic_DNA"/>
</dbReference>
<proteinExistence type="predicted"/>
<protein>
    <submittedName>
        <fullName evidence="1">Uncharacterized protein</fullName>
    </submittedName>
</protein>
<name>A0AAV4XLV5_CAEEX</name>
<evidence type="ECO:0000313" key="2">
    <source>
        <dbReference type="Proteomes" id="UP001054945"/>
    </source>
</evidence>
<dbReference type="Proteomes" id="UP001054945">
    <property type="component" value="Unassembled WGS sequence"/>
</dbReference>
<dbReference type="AlphaFoldDB" id="A0AAV4XLV5"/>
<accession>A0AAV4XLV5</accession>